<keyword evidence="4 7" id="KW-0560">Oxidoreductase</keyword>
<dbReference type="InterPro" id="IPR001128">
    <property type="entry name" value="Cyt_P450"/>
</dbReference>
<gene>
    <name evidence="8" type="ORF">KL859_04765</name>
</gene>
<dbReference type="SUPFAM" id="SSF48264">
    <property type="entry name" value="Cytochrome P450"/>
    <property type="match status" value="1"/>
</dbReference>
<evidence type="ECO:0000256" key="4">
    <source>
        <dbReference type="ARBA" id="ARBA00023002"/>
    </source>
</evidence>
<dbReference type="PANTHER" id="PTHR46696:SF1">
    <property type="entry name" value="CYTOCHROME P450 YJIB-RELATED"/>
    <property type="match status" value="1"/>
</dbReference>
<keyword evidence="6 7" id="KW-0503">Monooxygenase</keyword>
<dbReference type="InterPro" id="IPR017972">
    <property type="entry name" value="Cyt_P450_CS"/>
</dbReference>
<evidence type="ECO:0000256" key="3">
    <source>
        <dbReference type="ARBA" id="ARBA00022723"/>
    </source>
</evidence>
<evidence type="ECO:0000256" key="2">
    <source>
        <dbReference type="ARBA" id="ARBA00022617"/>
    </source>
</evidence>
<organism evidence="8 9">
    <name type="scientific">Mycolicibacterium goodii</name>
    <name type="common">Mycobacterium goodii</name>
    <dbReference type="NCBI Taxonomy" id="134601"/>
    <lineage>
        <taxon>Bacteria</taxon>
        <taxon>Bacillati</taxon>
        <taxon>Actinomycetota</taxon>
        <taxon>Actinomycetes</taxon>
        <taxon>Mycobacteriales</taxon>
        <taxon>Mycobacteriaceae</taxon>
        <taxon>Mycolicibacterium</taxon>
    </lineage>
</organism>
<evidence type="ECO:0000256" key="5">
    <source>
        <dbReference type="ARBA" id="ARBA00023004"/>
    </source>
</evidence>
<comment type="similarity">
    <text evidence="1 7">Belongs to the cytochrome P450 family.</text>
</comment>
<keyword evidence="9" id="KW-1185">Reference proteome</keyword>
<dbReference type="Gene3D" id="1.10.630.10">
    <property type="entry name" value="Cytochrome P450"/>
    <property type="match status" value="1"/>
</dbReference>
<reference evidence="8 9" key="1">
    <citation type="submission" date="2021-05" db="EMBL/GenBank/DDBJ databases">
        <title>Draft Genome Sequences of Clinical Respiratory Isolates of Mycobacterium goodii Recovered in Ireland.</title>
        <authorList>
            <person name="Flanagan P.R."/>
            <person name="Mok S."/>
            <person name="Roycroft E."/>
            <person name="Rogers T.R."/>
            <person name="Fitzgibbon M."/>
        </authorList>
    </citation>
    <scope>NUCLEOTIDE SEQUENCE [LARGE SCALE GENOMIC DNA]</scope>
    <source>
        <strain evidence="8 9">14IE55</strain>
    </source>
</reference>
<comment type="caution">
    <text evidence="8">The sequence shown here is derived from an EMBL/GenBank/DDBJ whole genome shotgun (WGS) entry which is preliminary data.</text>
</comment>
<name>A0ABS6HLV0_MYCGD</name>
<keyword evidence="3 7" id="KW-0479">Metal-binding</keyword>
<evidence type="ECO:0000313" key="9">
    <source>
        <dbReference type="Proteomes" id="UP000696413"/>
    </source>
</evidence>
<dbReference type="InterPro" id="IPR036396">
    <property type="entry name" value="Cyt_P450_sf"/>
</dbReference>
<keyword evidence="2 7" id="KW-0349">Heme</keyword>
<dbReference type="CDD" id="cd11029">
    <property type="entry name" value="CYP107-like"/>
    <property type="match status" value="1"/>
</dbReference>
<evidence type="ECO:0000256" key="1">
    <source>
        <dbReference type="ARBA" id="ARBA00010617"/>
    </source>
</evidence>
<protein>
    <submittedName>
        <fullName evidence="8">Cytochrome P450</fullName>
    </submittedName>
</protein>
<evidence type="ECO:0000256" key="7">
    <source>
        <dbReference type="RuleBase" id="RU000461"/>
    </source>
</evidence>
<dbReference type="PROSITE" id="PS00086">
    <property type="entry name" value="CYTOCHROME_P450"/>
    <property type="match status" value="1"/>
</dbReference>
<dbReference type="EMBL" id="JAHBOM010000003">
    <property type="protein sequence ID" value="MBU8822187.1"/>
    <property type="molecule type" value="Genomic_DNA"/>
</dbReference>
<evidence type="ECO:0000256" key="6">
    <source>
        <dbReference type="ARBA" id="ARBA00023033"/>
    </source>
</evidence>
<dbReference type="Proteomes" id="UP000696413">
    <property type="component" value="Unassembled WGS sequence"/>
</dbReference>
<dbReference type="PRINTS" id="PR00385">
    <property type="entry name" value="P450"/>
</dbReference>
<proteinExistence type="inferred from homology"/>
<sequence length="421" mass="46523">MLRLGNSFVQNPHPVYGQLRRRGPVQRVEMWGGVPVWLVTRYDEARRLLTDPRLCKDGPTASSLYPPGTDGSIGTVLGDNMLFRDPPEHTRLRRFVSAAFTAHAVRRLRPMIAKFADELLDDIAASTPGQVDMMAAFAQPLPVRVIGELLGVPIRQRERFATLVVPIFTSTDIAVLRSAQGALTELLTTMIAEKRTRPADDVLSSLVHRRDGADRLTEAELLGTAFLLIVAGYETTVNLLANGMLALLRHPAQLQALRVDRSLLPHAVEEALRFESPLNTATVRYTSAPVAVGDVEIPPGELVLIGLLGANHDDDQFPDAHRFDIFRSHNRHLAFGHGVHHCIGAPLARMEAEIGFDRLLSRFEILELVETATLRYRPSTLMRGLERLPVFLGSSHDATSTMREWSRSLPSSGEADSSSVH</sequence>
<dbReference type="PRINTS" id="PR00359">
    <property type="entry name" value="BP450"/>
</dbReference>
<dbReference type="InterPro" id="IPR002397">
    <property type="entry name" value="Cyt_P450_B"/>
</dbReference>
<dbReference type="Pfam" id="PF00067">
    <property type="entry name" value="p450"/>
    <property type="match status" value="2"/>
</dbReference>
<accession>A0ABS6HLV0</accession>
<dbReference type="PANTHER" id="PTHR46696">
    <property type="entry name" value="P450, PUTATIVE (EUROFUNG)-RELATED"/>
    <property type="match status" value="1"/>
</dbReference>
<keyword evidence="5 7" id="KW-0408">Iron</keyword>
<evidence type="ECO:0000313" key="8">
    <source>
        <dbReference type="EMBL" id="MBU8822187.1"/>
    </source>
</evidence>